<dbReference type="RefSeq" id="WP_162270574.1">
    <property type="nucleotide sequence ID" value="NZ_LXHE01000013.1"/>
</dbReference>
<dbReference type="EMBL" id="LXHC01000022">
    <property type="protein sequence ID" value="OAU95704.1"/>
    <property type="molecule type" value="Genomic_DNA"/>
</dbReference>
<keyword evidence="3" id="KW-1185">Reference proteome</keyword>
<sequence>MLKKATSLKAAYSNSTADFRQALTQKYTIAQEVCANFDKNDFGAYVQAMLKAI</sequence>
<evidence type="ECO:0000313" key="1">
    <source>
        <dbReference type="EMBL" id="OAU95704.1"/>
    </source>
</evidence>
<reference evidence="3 4" key="1">
    <citation type="journal article" date="2016" name="Genome Biol. Evol.">
        <title>Comparative Genomic Analyses of the Moraxella catarrhalis Serosensitive and Seroresistant Lineages Demonstrate Their Independent Evolution.</title>
        <authorList>
            <person name="Earl J.P."/>
            <person name="de Vries S.P."/>
            <person name="Ahmed A."/>
            <person name="Powell E."/>
            <person name="Schultz M.P."/>
            <person name="Hermans P.W."/>
            <person name="Hill D.J."/>
            <person name="Zhou Z."/>
            <person name="Constantinidou C.I."/>
            <person name="Hu F.Z."/>
            <person name="Bootsma H.J."/>
            <person name="Ehrlich G.D."/>
        </authorList>
    </citation>
    <scope>NUCLEOTIDE SEQUENCE [LARGE SCALE GENOMIC DNA]</scope>
    <source>
        <strain evidence="1 3">Z7542</strain>
        <strain evidence="2 4">Z7574</strain>
    </source>
</reference>
<organism evidence="1 3">
    <name type="scientific">Moraxella catarrhalis</name>
    <name type="common">Branhamella catarrhalis</name>
    <dbReference type="NCBI Taxonomy" id="480"/>
    <lineage>
        <taxon>Bacteria</taxon>
        <taxon>Pseudomonadati</taxon>
        <taxon>Pseudomonadota</taxon>
        <taxon>Gammaproteobacteria</taxon>
        <taxon>Moraxellales</taxon>
        <taxon>Moraxellaceae</taxon>
        <taxon>Moraxella</taxon>
    </lineage>
</organism>
<proteinExistence type="predicted"/>
<accession>A0A198UHC3</accession>
<dbReference type="PATRIC" id="fig|480.236.peg.687"/>
<evidence type="ECO:0000313" key="3">
    <source>
        <dbReference type="Proteomes" id="UP000078228"/>
    </source>
</evidence>
<dbReference type="Proteomes" id="UP000078446">
    <property type="component" value="Unassembled WGS sequence"/>
</dbReference>
<protein>
    <submittedName>
        <fullName evidence="1">Uncharacterized protein</fullName>
    </submittedName>
</protein>
<dbReference type="AlphaFoldDB" id="A0A198UHC3"/>
<dbReference type="Proteomes" id="UP000078228">
    <property type="component" value="Unassembled WGS sequence"/>
</dbReference>
<evidence type="ECO:0000313" key="4">
    <source>
        <dbReference type="Proteomes" id="UP000078446"/>
    </source>
</evidence>
<comment type="caution">
    <text evidence="1">The sequence shown here is derived from an EMBL/GenBank/DDBJ whole genome shotgun (WGS) entry which is preliminary data.</text>
</comment>
<dbReference type="EMBL" id="LXHE01000013">
    <property type="protein sequence ID" value="OAV00519.1"/>
    <property type="molecule type" value="Genomic_DNA"/>
</dbReference>
<gene>
    <name evidence="2" type="ORF">AO382_1252</name>
    <name evidence="1" type="ORF">AO384_1310</name>
</gene>
<name>A0A198UHC3_MORCA</name>
<evidence type="ECO:0000313" key="2">
    <source>
        <dbReference type="EMBL" id="OAV00519.1"/>
    </source>
</evidence>